<proteinExistence type="predicted"/>
<organism evidence="1 2">
    <name type="scientific">Martelella alba</name>
    <dbReference type="NCBI Taxonomy" id="2590451"/>
    <lineage>
        <taxon>Bacteria</taxon>
        <taxon>Pseudomonadati</taxon>
        <taxon>Pseudomonadota</taxon>
        <taxon>Alphaproteobacteria</taxon>
        <taxon>Hyphomicrobiales</taxon>
        <taxon>Aurantimonadaceae</taxon>
        <taxon>Martelella</taxon>
    </lineage>
</organism>
<sequence>MNDFIIKYEEISICFQLQDGAYIASITDTSGNEIDEPVGDIDFDTFLATLAAKTGMTEDYLRETISKHYP</sequence>
<keyword evidence="2" id="KW-1185">Reference proteome</keyword>
<evidence type="ECO:0000313" key="1">
    <source>
        <dbReference type="EMBL" id="TKI02777.1"/>
    </source>
</evidence>
<dbReference type="EMBL" id="SZPQ01000062">
    <property type="protein sequence ID" value="TKI02777.1"/>
    <property type="molecule type" value="Genomic_DNA"/>
</dbReference>
<dbReference type="RefSeq" id="WP_136992859.1">
    <property type="nucleotide sequence ID" value="NZ_SZPQ01000062.1"/>
</dbReference>
<evidence type="ECO:0000313" key="2">
    <source>
        <dbReference type="Proteomes" id="UP000305202"/>
    </source>
</evidence>
<dbReference type="Proteomes" id="UP000305202">
    <property type="component" value="Unassembled WGS sequence"/>
</dbReference>
<gene>
    <name evidence="1" type="ORF">FCN80_24070</name>
</gene>
<protein>
    <submittedName>
        <fullName evidence="1">Uncharacterized protein</fullName>
    </submittedName>
</protein>
<accession>A0ABY2SDV1</accession>
<name>A0ABY2SDV1_9HYPH</name>
<reference evidence="1 2" key="1">
    <citation type="submission" date="2019-04" db="EMBL/GenBank/DDBJ databases">
        <authorList>
            <person name="Li M."/>
            <person name="Gao C."/>
        </authorList>
    </citation>
    <scope>NUCLEOTIDE SEQUENCE [LARGE SCALE GENOMIC DNA]</scope>
    <source>
        <strain evidence="1 2">BGMRC 2031</strain>
    </source>
</reference>
<comment type="caution">
    <text evidence="1">The sequence shown here is derived from an EMBL/GenBank/DDBJ whole genome shotgun (WGS) entry which is preliminary data.</text>
</comment>